<accession>A0A195BTX1</accession>
<dbReference type="EMBL" id="KQ976405">
    <property type="protein sequence ID" value="KYM91884.1"/>
    <property type="molecule type" value="Genomic_DNA"/>
</dbReference>
<protein>
    <submittedName>
        <fullName evidence="1">Uncharacterized protein</fullName>
    </submittedName>
</protein>
<gene>
    <name evidence="1" type="ORF">ALC53_01387</name>
</gene>
<feature type="non-terminal residue" evidence="1">
    <location>
        <position position="1"/>
    </location>
</feature>
<sequence length="94" mass="11195">QLDIFSVGFRVVCRTNRTSRASDTCVPQNILDKLCTFSRRSKHYRLFTNYSHPCWGRSYVLVKLLRHLMSYHSYAVDHRLRQHGGRRRLNDVQV</sequence>
<reference evidence="1 2" key="1">
    <citation type="submission" date="2015-09" db="EMBL/GenBank/DDBJ databases">
        <title>Atta colombica WGS genome.</title>
        <authorList>
            <person name="Nygaard S."/>
            <person name="Hu H."/>
            <person name="Boomsma J."/>
            <person name="Zhang G."/>
        </authorList>
    </citation>
    <scope>NUCLEOTIDE SEQUENCE [LARGE SCALE GENOMIC DNA]</scope>
    <source>
        <strain evidence="1">Treedump-2</strain>
        <tissue evidence="1">Whole body</tissue>
    </source>
</reference>
<evidence type="ECO:0000313" key="2">
    <source>
        <dbReference type="Proteomes" id="UP000078540"/>
    </source>
</evidence>
<name>A0A195BTX1_9HYME</name>
<organism evidence="1 2">
    <name type="scientific">Atta colombica</name>
    <dbReference type="NCBI Taxonomy" id="520822"/>
    <lineage>
        <taxon>Eukaryota</taxon>
        <taxon>Metazoa</taxon>
        <taxon>Ecdysozoa</taxon>
        <taxon>Arthropoda</taxon>
        <taxon>Hexapoda</taxon>
        <taxon>Insecta</taxon>
        <taxon>Pterygota</taxon>
        <taxon>Neoptera</taxon>
        <taxon>Endopterygota</taxon>
        <taxon>Hymenoptera</taxon>
        <taxon>Apocrita</taxon>
        <taxon>Aculeata</taxon>
        <taxon>Formicoidea</taxon>
        <taxon>Formicidae</taxon>
        <taxon>Myrmicinae</taxon>
        <taxon>Atta</taxon>
    </lineage>
</organism>
<proteinExistence type="predicted"/>
<dbReference type="Proteomes" id="UP000078540">
    <property type="component" value="Unassembled WGS sequence"/>
</dbReference>
<evidence type="ECO:0000313" key="1">
    <source>
        <dbReference type="EMBL" id="KYM91884.1"/>
    </source>
</evidence>
<keyword evidence="2" id="KW-1185">Reference proteome</keyword>
<dbReference type="AlphaFoldDB" id="A0A195BTX1"/>